<dbReference type="EMBL" id="SDKK01000010">
    <property type="protein sequence ID" value="TYC56649.1"/>
    <property type="molecule type" value="Genomic_DNA"/>
</dbReference>
<protein>
    <submittedName>
        <fullName evidence="6">Integrase</fullName>
    </submittedName>
</protein>
<comment type="caution">
    <text evidence="6">The sequence shown here is derived from an EMBL/GenBank/DDBJ whole genome shotgun (WGS) entry which is preliminary data.</text>
</comment>
<dbReference type="CDD" id="cd01188">
    <property type="entry name" value="INT_RitA_C_like"/>
    <property type="match status" value="1"/>
</dbReference>
<organism evidence="6 7">
    <name type="scientific">Zoogloea oleivorans</name>
    <dbReference type="NCBI Taxonomy" id="1552750"/>
    <lineage>
        <taxon>Bacteria</taxon>
        <taxon>Pseudomonadati</taxon>
        <taxon>Pseudomonadota</taxon>
        <taxon>Betaproteobacteria</taxon>
        <taxon>Rhodocyclales</taxon>
        <taxon>Zoogloeaceae</taxon>
        <taxon>Zoogloea</taxon>
    </lineage>
</organism>
<dbReference type="GO" id="GO:0003677">
    <property type="term" value="F:DNA binding"/>
    <property type="evidence" value="ECO:0007669"/>
    <property type="project" value="UniProtKB-KW"/>
</dbReference>
<dbReference type="RefSeq" id="WP_148579387.1">
    <property type="nucleotide sequence ID" value="NZ_SDKK01000010.1"/>
</dbReference>
<reference evidence="6 7" key="1">
    <citation type="submission" date="2019-01" db="EMBL/GenBank/DDBJ databases">
        <title>Zoogloea oleivorans genome sequencing and assembly.</title>
        <authorList>
            <person name="Tancsics A."/>
            <person name="Farkas M."/>
            <person name="Kriszt B."/>
            <person name="Maroti G."/>
            <person name="Horvath B."/>
        </authorList>
    </citation>
    <scope>NUCLEOTIDE SEQUENCE [LARGE SCALE GENOMIC DNA]</scope>
    <source>
        <strain evidence="6 7">Buc</strain>
    </source>
</reference>
<dbReference type="OrthoDB" id="8912821at2"/>
<keyword evidence="7" id="KW-1185">Reference proteome</keyword>
<dbReference type="PROSITE" id="PS51898">
    <property type="entry name" value="TYR_RECOMBINASE"/>
    <property type="match status" value="1"/>
</dbReference>
<dbReference type="Pfam" id="PF00589">
    <property type="entry name" value="Phage_integrase"/>
    <property type="match status" value="1"/>
</dbReference>
<keyword evidence="2" id="KW-0229">DNA integration</keyword>
<evidence type="ECO:0000313" key="6">
    <source>
        <dbReference type="EMBL" id="TYC56649.1"/>
    </source>
</evidence>
<dbReference type="InterPro" id="IPR013762">
    <property type="entry name" value="Integrase-like_cat_sf"/>
</dbReference>
<accession>A0A6C2CSR2</accession>
<feature type="domain" description="Tyr recombinase" evidence="5">
    <location>
        <begin position="32"/>
        <end position="216"/>
    </location>
</feature>
<dbReference type="PANTHER" id="PTHR30349">
    <property type="entry name" value="PHAGE INTEGRASE-RELATED"/>
    <property type="match status" value="1"/>
</dbReference>
<evidence type="ECO:0000256" key="1">
    <source>
        <dbReference type="ARBA" id="ARBA00008857"/>
    </source>
</evidence>
<evidence type="ECO:0000259" key="5">
    <source>
        <dbReference type="PROSITE" id="PS51898"/>
    </source>
</evidence>
<dbReference type="PANTHER" id="PTHR30349:SF41">
    <property type="entry name" value="INTEGRASE_RECOMBINASE PROTEIN MJ0367-RELATED"/>
    <property type="match status" value="1"/>
</dbReference>
<keyword evidence="4" id="KW-0233">DNA recombination</keyword>
<dbReference type="GO" id="GO:0015074">
    <property type="term" value="P:DNA integration"/>
    <property type="evidence" value="ECO:0007669"/>
    <property type="project" value="UniProtKB-KW"/>
</dbReference>
<evidence type="ECO:0000256" key="3">
    <source>
        <dbReference type="ARBA" id="ARBA00023125"/>
    </source>
</evidence>
<dbReference type="Gene3D" id="1.10.443.10">
    <property type="entry name" value="Intergrase catalytic core"/>
    <property type="match status" value="1"/>
</dbReference>
<dbReference type="InterPro" id="IPR002104">
    <property type="entry name" value="Integrase_catalytic"/>
</dbReference>
<dbReference type="InterPro" id="IPR011010">
    <property type="entry name" value="DNA_brk_join_enz"/>
</dbReference>
<dbReference type="GO" id="GO:0006310">
    <property type="term" value="P:DNA recombination"/>
    <property type="evidence" value="ECO:0007669"/>
    <property type="project" value="UniProtKB-KW"/>
</dbReference>
<gene>
    <name evidence="6" type="ORF">ETQ85_12455</name>
</gene>
<dbReference type="SUPFAM" id="SSF56349">
    <property type="entry name" value="DNA breaking-rejoining enzymes"/>
    <property type="match status" value="1"/>
</dbReference>
<keyword evidence="3" id="KW-0238">DNA-binding</keyword>
<dbReference type="AlphaFoldDB" id="A0A6C2CSR2"/>
<sequence length="223" mass="25226">MRSYSRFRPLLGDDTRLLSASLPAIANWPRRHPPKVLTDSQIEHFLHAFDLTDPVGLRDHAIARCLLDLGLRGDEATHLTLDAVDWRNGIVTLHRTKSQRMQHLPLPVQTGEALARYLRDGRPQTDSRALFIRHRAPFGVPLGVAAIRNAMNRAFARCALADRFCNTHVLRRSMATRLQKTGVSIKEIADLLRHRDVNTARVYARVDLERLRTVALPWPGSAS</sequence>
<dbReference type="InterPro" id="IPR050090">
    <property type="entry name" value="Tyrosine_recombinase_XerCD"/>
</dbReference>
<proteinExistence type="inferred from homology"/>
<evidence type="ECO:0000313" key="7">
    <source>
        <dbReference type="Proteomes" id="UP000389128"/>
    </source>
</evidence>
<evidence type="ECO:0000256" key="2">
    <source>
        <dbReference type="ARBA" id="ARBA00022908"/>
    </source>
</evidence>
<dbReference type="Proteomes" id="UP000389128">
    <property type="component" value="Unassembled WGS sequence"/>
</dbReference>
<comment type="similarity">
    <text evidence="1">Belongs to the 'phage' integrase family.</text>
</comment>
<evidence type="ECO:0000256" key="4">
    <source>
        <dbReference type="ARBA" id="ARBA00023172"/>
    </source>
</evidence>
<name>A0A6C2CSR2_9RHOO</name>